<evidence type="ECO:0000313" key="2">
    <source>
        <dbReference type="Proteomes" id="UP000448943"/>
    </source>
</evidence>
<dbReference type="RefSeq" id="WP_160646531.1">
    <property type="nucleotide sequence ID" value="NZ_SIJB01000027.1"/>
</dbReference>
<dbReference type="EMBL" id="SIJB01000027">
    <property type="protein sequence ID" value="NBI29726.1"/>
    <property type="molecule type" value="Genomic_DNA"/>
</dbReference>
<sequence length="137" mass="14912">MNNYPSQSEICCPISCAGLKLIPKELISVKRCVPIRDLCNGFASFTFLFFAQNIPINSPKLPKGMITVVNTSSDPDCLMAIFVIDAGVINVNLVLAQSSITIEVEQLFAAIAVCFGPDPTQFCTGTFEADLQYEIIK</sequence>
<reference evidence="1 2" key="1">
    <citation type="submission" date="2019-01" db="EMBL/GenBank/DDBJ databases">
        <title>Chengkuizengella sp. nov., isolated from deep-sea sediment of East Pacific Ocean.</title>
        <authorList>
            <person name="Yang J."/>
            <person name="Lai Q."/>
            <person name="Shao Z."/>
        </authorList>
    </citation>
    <scope>NUCLEOTIDE SEQUENCE [LARGE SCALE GENOMIC DNA]</scope>
    <source>
        <strain evidence="1 2">YPA3-1-1</strain>
    </source>
</reference>
<dbReference type="Proteomes" id="UP000448943">
    <property type="component" value="Unassembled WGS sequence"/>
</dbReference>
<gene>
    <name evidence="1" type="ORF">ERL59_12235</name>
</gene>
<dbReference type="OrthoDB" id="2970965at2"/>
<evidence type="ECO:0008006" key="3">
    <source>
        <dbReference type="Google" id="ProtNLM"/>
    </source>
</evidence>
<accession>A0A6N9Q4H2</accession>
<organism evidence="1 2">
    <name type="scientific">Chengkuizengella marina</name>
    <dbReference type="NCBI Taxonomy" id="2507566"/>
    <lineage>
        <taxon>Bacteria</taxon>
        <taxon>Bacillati</taxon>
        <taxon>Bacillota</taxon>
        <taxon>Bacilli</taxon>
        <taxon>Bacillales</taxon>
        <taxon>Paenibacillaceae</taxon>
        <taxon>Chengkuizengella</taxon>
    </lineage>
</organism>
<name>A0A6N9Q4H2_9BACL</name>
<dbReference type="AlphaFoldDB" id="A0A6N9Q4H2"/>
<keyword evidence="2" id="KW-1185">Reference proteome</keyword>
<protein>
    <recommendedName>
        <fullName evidence="3">Spore coat protein Z</fullName>
    </recommendedName>
</protein>
<evidence type="ECO:0000313" key="1">
    <source>
        <dbReference type="EMBL" id="NBI29726.1"/>
    </source>
</evidence>
<comment type="caution">
    <text evidence="1">The sequence shown here is derived from an EMBL/GenBank/DDBJ whole genome shotgun (WGS) entry which is preliminary data.</text>
</comment>
<proteinExistence type="predicted"/>